<comment type="catalytic activity">
    <reaction evidence="1 5">
        <text>uridine(55) in tRNA = pseudouridine(55) in tRNA</text>
        <dbReference type="Rhea" id="RHEA:42532"/>
        <dbReference type="Rhea" id="RHEA-COMP:10101"/>
        <dbReference type="Rhea" id="RHEA-COMP:10102"/>
        <dbReference type="ChEBI" id="CHEBI:65314"/>
        <dbReference type="ChEBI" id="CHEBI:65315"/>
        <dbReference type="EC" id="5.4.99.25"/>
    </reaction>
</comment>
<dbReference type="HAMAP" id="MF_01080">
    <property type="entry name" value="TruB_bact"/>
    <property type="match status" value="1"/>
</dbReference>
<dbReference type="EMBL" id="LQBQ01000037">
    <property type="protein sequence ID" value="KUJ73667.1"/>
    <property type="molecule type" value="Genomic_DNA"/>
</dbReference>
<dbReference type="InterPro" id="IPR020103">
    <property type="entry name" value="PsdUridine_synth_cat_dom_sf"/>
</dbReference>
<keyword evidence="3 5" id="KW-0819">tRNA processing</keyword>
<evidence type="ECO:0000256" key="3">
    <source>
        <dbReference type="ARBA" id="ARBA00022694"/>
    </source>
</evidence>
<dbReference type="PANTHER" id="PTHR13767">
    <property type="entry name" value="TRNA-PSEUDOURIDINE SYNTHASE"/>
    <property type="match status" value="1"/>
</dbReference>
<reference evidence="9" key="1">
    <citation type="submission" date="2015-12" db="EMBL/GenBank/DDBJ databases">
        <authorList>
            <person name="Zhang G."/>
            <person name="Stingl U."/>
        </authorList>
    </citation>
    <scope>NUCLEOTIDE SEQUENCE [LARGE SCALE GENOMIC DNA]</scope>
    <source>
        <strain evidence="9">ZGT118</strain>
    </source>
</reference>
<dbReference type="SUPFAM" id="SSF55120">
    <property type="entry name" value="Pseudouridine synthase"/>
    <property type="match status" value="1"/>
</dbReference>
<comment type="similarity">
    <text evidence="2 5">Belongs to the pseudouridine synthase TruB family. Type 1 subfamily.</text>
</comment>
<dbReference type="GO" id="GO:0003723">
    <property type="term" value="F:RNA binding"/>
    <property type="evidence" value="ECO:0007669"/>
    <property type="project" value="InterPro"/>
</dbReference>
<feature type="domain" description="tRNA pseudouridylate synthase B C-terminal" evidence="7">
    <location>
        <begin position="181"/>
        <end position="239"/>
    </location>
</feature>
<feature type="domain" description="Pseudouridine synthase II N-terminal" evidence="6">
    <location>
        <begin position="32"/>
        <end position="180"/>
    </location>
</feature>
<comment type="function">
    <text evidence="5">Responsible for synthesis of pseudouridine from uracil-55 in the psi GC loop of transfer RNAs.</text>
</comment>
<dbReference type="AlphaFoldDB" id="A0A0X3TD08"/>
<keyword evidence="4 5" id="KW-0413">Isomerase</keyword>
<comment type="caution">
    <text evidence="8">The sequence shown here is derived from an EMBL/GenBank/DDBJ whole genome shotgun (WGS) entry which is preliminary data.</text>
</comment>
<name>A0A0X3TD08_9RHOB</name>
<dbReference type="GO" id="GO:0160148">
    <property type="term" value="F:tRNA pseudouridine(55) synthase activity"/>
    <property type="evidence" value="ECO:0007669"/>
    <property type="project" value="UniProtKB-EC"/>
</dbReference>
<dbReference type="CDD" id="cd02573">
    <property type="entry name" value="PseudoU_synth_EcTruB"/>
    <property type="match status" value="1"/>
</dbReference>
<gene>
    <name evidence="5" type="primary">truB</name>
    <name evidence="8" type="ORF">AVO45_13810</name>
</gene>
<accession>A0A0X3TD08</accession>
<keyword evidence="9" id="KW-1185">Reference proteome</keyword>
<dbReference type="OrthoDB" id="9802309at2"/>
<dbReference type="PANTHER" id="PTHR13767:SF2">
    <property type="entry name" value="PSEUDOURIDYLATE SYNTHASE TRUB1"/>
    <property type="match status" value="1"/>
</dbReference>
<evidence type="ECO:0000256" key="2">
    <source>
        <dbReference type="ARBA" id="ARBA00005642"/>
    </source>
</evidence>
<dbReference type="InterPro" id="IPR002501">
    <property type="entry name" value="PsdUridine_synth_N"/>
</dbReference>
<protein>
    <recommendedName>
        <fullName evidence="5">tRNA pseudouridine synthase B</fullName>
        <ecNumber evidence="5">5.4.99.25</ecNumber>
    </recommendedName>
    <alternativeName>
        <fullName evidence="5">tRNA pseudouridine(55) synthase</fullName>
        <shortName evidence="5">Psi55 synthase</shortName>
    </alternativeName>
    <alternativeName>
        <fullName evidence="5">tRNA pseudouridylate synthase</fullName>
    </alternativeName>
    <alternativeName>
        <fullName evidence="5">tRNA-uridine isomerase</fullName>
    </alternativeName>
</protein>
<organism evidence="8 9">
    <name type="scientific">Ruegeria marisrubri</name>
    <dbReference type="NCBI Taxonomy" id="1685379"/>
    <lineage>
        <taxon>Bacteria</taxon>
        <taxon>Pseudomonadati</taxon>
        <taxon>Pseudomonadota</taxon>
        <taxon>Alphaproteobacteria</taxon>
        <taxon>Rhodobacterales</taxon>
        <taxon>Roseobacteraceae</taxon>
        <taxon>Ruegeria</taxon>
    </lineage>
</organism>
<evidence type="ECO:0000256" key="1">
    <source>
        <dbReference type="ARBA" id="ARBA00000385"/>
    </source>
</evidence>
<dbReference type="GO" id="GO:0031119">
    <property type="term" value="P:tRNA pseudouridine synthesis"/>
    <property type="evidence" value="ECO:0007669"/>
    <property type="project" value="UniProtKB-UniRule"/>
</dbReference>
<evidence type="ECO:0000256" key="5">
    <source>
        <dbReference type="HAMAP-Rule" id="MF_01080"/>
    </source>
</evidence>
<dbReference type="GO" id="GO:1990481">
    <property type="term" value="P:mRNA pseudouridine synthesis"/>
    <property type="evidence" value="ECO:0007669"/>
    <property type="project" value="TreeGrafter"/>
</dbReference>
<dbReference type="STRING" id="1685379.AVO45_13810"/>
<dbReference type="EC" id="5.4.99.25" evidence="5"/>
<proteinExistence type="inferred from homology"/>
<evidence type="ECO:0000313" key="8">
    <source>
        <dbReference type="EMBL" id="KUJ73667.1"/>
    </source>
</evidence>
<dbReference type="Pfam" id="PF16198">
    <property type="entry name" value="TruB_C_2"/>
    <property type="match status" value="1"/>
</dbReference>
<evidence type="ECO:0000256" key="4">
    <source>
        <dbReference type="ARBA" id="ARBA00023235"/>
    </source>
</evidence>
<dbReference type="Gene3D" id="3.30.2350.10">
    <property type="entry name" value="Pseudouridine synthase"/>
    <property type="match status" value="1"/>
</dbReference>
<feature type="active site" description="Nucleophile" evidence="5">
    <location>
        <position position="47"/>
    </location>
</feature>
<dbReference type="Proteomes" id="UP000053791">
    <property type="component" value="Unassembled WGS sequence"/>
</dbReference>
<evidence type="ECO:0000259" key="7">
    <source>
        <dbReference type="Pfam" id="PF16198"/>
    </source>
</evidence>
<dbReference type="RefSeq" id="WP_068349393.1">
    <property type="nucleotide sequence ID" value="NZ_LQBQ01000037.1"/>
</dbReference>
<dbReference type="InterPro" id="IPR014780">
    <property type="entry name" value="tRNA_psdUridine_synth_TruB"/>
</dbReference>
<evidence type="ECO:0000259" key="6">
    <source>
        <dbReference type="Pfam" id="PF01509"/>
    </source>
</evidence>
<dbReference type="Pfam" id="PF01509">
    <property type="entry name" value="TruB_N"/>
    <property type="match status" value="1"/>
</dbReference>
<evidence type="ECO:0000313" key="9">
    <source>
        <dbReference type="Proteomes" id="UP000053791"/>
    </source>
</evidence>
<dbReference type="InterPro" id="IPR032819">
    <property type="entry name" value="TruB_C"/>
</dbReference>
<dbReference type="NCBIfam" id="TIGR00431">
    <property type="entry name" value="TruB"/>
    <property type="match status" value="1"/>
</dbReference>
<sequence length="301" mass="32777">MGRKRKGRDISGWLVVDKPAGMTSTAVVNKVRWALDARKAGHAGTLDPEATGVLAVALGEATKTVPYVTDALKAYTFTVRLGQATNTDDAEGEVIAESDRRPTDDEIKEALLPFIGEIMQVPPKFSAVKIDGQRAYKLAREGEEVEIAARPLWVEELVMVDRPDPDHVVLEMTCGKGGYVRSIARDLGEALGCYGHVRELRRIWSGPFDAEDGLSIEQIDEMAKTPALDDYLRPLEEGLADLPELKCTPEGAVRLRNGNPGMVLASDVEYGDEAWASFEGKAVAVGIYKAGELHPSRVFNT</sequence>